<dbReference type="InterPro" id="IPR045861">
    <property type="entry name" value="CorA_cytoplasmic_dom"/>
</dbReference>
<evidence type="ECO:0000256" key="6">
    <source>
        <dbReference type="SAM" id="Phobius"/>
    </source>
</evidence>
<evidence type="ECO:0000256" key="5">
    <source>
        <dbReference type="ARBA" id="ARBA00023136"/>
    </source>
</evidence>
<comment type="subcellular location">
    <subcellularLocation>
        <location evidence="1">Membrane</location>
        <topology evidence="1">Multi-pass membrane protein</topology>
    </subcellularLocation>
</comment>
<evidence type="ECO:0000256" key="3">
    <source>
        <dbReference type="ARBA" id="ARBA00022692"/>
    </source>
</evidence>
<dbReference type="Proteomes" id="UP000193498">
    <property type="component" value="Unassembled WGS sequence"/>
</dbReference>
<dbReference type="SUPFAM" id="SSF143865">
    <property type="entry name" value="CorA soluble domain-like"/>
    <property type="match status" value="1"/>
</dbReference>
<accession>A0A1Y1YB82</accession>
<dbReference type="PANTHER" id="PTHR21535:SF51">
    <property type="entry name" value="MANGANESE RESISTANCE PROTEIN MNR2"/>
    <property type="match status" value="1"/>
</dbReference>
<comment type="caution">
    <text evidence="7">The sequence shown here is derived from an EMBL/GenBank/DDBJ whole genome shotgun (WGS) entry which is preliminary data.</text>
</comment>
<dbReference type="GO" id="GO:0010961">
    <property type="term" value="P:intracellular magnesium ion homeostasis"/>
    <property type="evidence" value="ECO:0007669"/>
    <property type="project" value="TreeGrafter"/>
</dbReference>
<dbReference type="EMBL" id="MCFE01000181">
    <property type="protein sequence ID" value="ORX95270.1"/>
    <property type="molecule type" value="Genomic_DNA"/>
</dbReference>
<evidence type="ECO:0000313" key="7">
    <source>
        <dbReference type="EMBL" id="ORX95270.1"/>
    </source>
</evidence>
<organism evidence="7 8">
    <name type="scientific">Basidiobolus meristosporus CBS 931.73</name>
    <dbReference type="NCBI Taxonomy" id="1314790"/>
    <lineage>
        <taxon>Eukaryota</taxon>
        <taxon>Fungi</taxon>
        <taxon>Fungi incertae sedis</taxon>
        <taxon>Zoopagomycota</taxon>
        <taxon>Entomophthoromycotina</taxon>
        <taxon>Basidiobolomycetes</taxon>
        <taxon>Basidiobolales</taxon>
        <taxon>Basidiobolaceae</taxon>
        <taxon>Basidiobolus</taxon>
    </lineage>
</organism>
<evidence type="ECO:0000313" key="8">
    <source>
        <dbReference type="Proteomes" id="UP000193498"/>
    </source>
</evidence>
<dbReference type="Gene3D" id="1.20.58.340">
    <property type="entry name" value="Magnesium transport protein CorA, transmembrane region"/>
    <property type="match status" value="2"/>
</dbReference>
<gene>
    <name evidence="7" type="ORF">K493DRAFT_282953</name>
</gene>
<evidence type="ECO:0000256" key="2">
    <source>
        <dbReference type="ARBA" id="ARBA00009765"/>
    </source>
</evidence>
<feature type="transmembrane region" description="Helical" evidence="6">
    <location>
        <begin position="290"/>
        <end position="309"/>
    </location>
</feature>
<dbReference type="InterPro" id="IPR002523">
    <property type="entry name" value="MgTranspt_CorA/ZnTranspt_ZntB"/>
</dbReference>
<proteinExistence type="inferred from homology"/>
<keyword evidence="8" id="KW-1185">Reference proteome</keyword>
<dbReference type="PANTHER" id="PTHR21535">
    <property type="entry name" value="MAGNESIUM AND COBALT TRANSPORT PROTEIN/MITOCHONDRIAL IMPORT INNER MEMBRANE TRANSLOCASE SUBUNIT TIM8"/>
    <property type="match status" value="1"/>
</dbReference>
<dbReference type="InterPro" id="IPR044089">
    <property type="entry name" value="Alr1-like"/>
</dbReference>
<dbReference type="CDD" id="cd12829">
    <property type="entry name" value="Alr1p-like"/>
    <property type="match status" value="1"/>
</dbReference>
<comment type="similarity">
    <text evidence="2">Belongs to the CorA metal ion transporter (MIT) (TC 1.A.35) family.</text>
</comment>
<dbReference type="GO" id="GO:0015095">
    <property type="term" value="F:magnesium ion transmembrane transporter activity"/>
    <property type="evidence" value="ECO:0007669"/>
    <property type="project" value="InterPro"/>
</dbReference>
<dbReference type="InParanoid" id="A0A1Y1YB82"/>
<keyword evidence="5 6" id="KW-0472">Membrane</keyword>
<name>A0A1Y1YB82_9FUNG</name>
<evidence type="ECO:0000256" key="4">
    <source>
        <dbReference type="ARBA" id="ARBA00022989"/>
    </source>
</evidence>
<dbReference type="Gene3D" id="3.30.460.20">
    <property type="entry name" value="CorA soluble domain-like"/>
    <property type="match status" value="1"/>
</dbReference>
<reference evidence="7 8" key="1">
    <citation type="submission" date="2016-07" db="EMBL/GenBank/DDBJ databases">
        <title>Pervasive Adenine N6-methylation of Active Genes in Fungi.</title>
        <authorList>
            <consortium name="DOE Joint Genome Institute"/>
            <person name="Mondo S.J."/>
            <person name="Dannebaum R.O."/>
            <person name="Kuo R.C."/>
            <person name="Labutti K."/>
            <person name="Haridas S."/>
            <person name="Kuo A."/>
            <person name="Salamov A."/>
            <person name="Ahrendt S.R."/>
            <person name="Lipzen A."/>
            <person name="Sullivan W."/>
            <person name="Andreopoulos W.B."/>
            <person name="Clum A."/>
            <person name="Lindquist E."/>
            <person name="Daum C."/>
            <person name="Ramamoorthy G.K."/>
            <person name="Gryganskyi A."/>
            <person name="Culley D."/>
            <person name="Magnuson J.K."/>
            <person name="James T.Y."/>
            <person name="O'Malley M.A."/>
            <person name="Stajich J.E."/>
            <person name="Spatafora J.W."/>
            <person name="Visel A."/>
            <person name="Grigoriev I.V."/>
        </authorList>
    </citation>
    <scope>NUCLEOTIDE SEQUENCE [LARGE SCALE GENOMIC DNA]</scope>
    <source>
        <strain evidence="7 8">CBS 931.73</strain>
    </source>
</reference>
<keyword evidence="4 6" id="KW-1133">Transmembrane helix</keyword>
<dbReference type="Pfam" id="PF01544">
    <property type="entry name" value="CorA"/>
    <property type="match status" value="1"/>
</dbReference>
<dbReference type="OrthoDB" id="29879at2759"/>
<sequence length="348" mass="39700">MYNPRFDFFSQGIGRVRGETLADLGSEKRPLSDLLAAENFWLDVTNPTDSELKWLGELFTIHPLTVEDIQTQEIREKCESFRNYYFVSIQTFENDANEICYSKIEEPFSIYSIVMATSILTIHFKPSSHPETVIRRFNELKGHVEFTPDWINYAIMDAVVDDFILLGKRLEAEADSMDELVFDQRESDETGLLRQIGVARKVLSGFLRVLKPKAYVIRSVQKRVEALKAGTNGLEISLYLGDIQDHILTTIQSAAHFEKILSRAHANHLAQISIEITQTSNKLNQVVTKLSVIATMIVPLNLITGLWGMNVRVPGGEEPNLVWFLSIVGFMLVYFILSGWYFRSQKII</sequence>
<dbReference type="GO" id="GO:0016020">
    <property type="term" value="C:membrane"/>
    <property type="evidence" value="ECO:0007669"/>
    <property type="project" value="UniProtKB-SubCell"/>
</dbReference>
<protein>
    <submittedName>
        <fullName evidence="7">Mg2+ transporter protein</fullName>
    </submittedName>
</protein>
<dbReference type="STRING" id="1314790.A0A1Y1YB82"/>
<feature type="transmembrane region" description="Helical" evidence="6">
    <location>
        <begin position="321"/>
        <end position="342"/>
    </location>
</feature>
<keyword evidence="3 6" id="KW-0812">Transmembrane</keyword>
<dbReference type="SUPFAM" id="SSF144083">
    <property type="entry name" value="Magnesium transport protein CorA, transmembrane region"/>
    <property type="match status" value="1"/>
</dbReference>
<dbReference type="InterPro" id="IPR045863">
    <property type="entry name" value="CorA_TM1_TM2"/>
</dbReference>
<evidence type="ECO:0000256" key="1">
    <source>
        <dbReference type="ARBA" id="ARBA00004141"/>
    </source>
</evidence>
<dbReference type="AlphaFoldDB" id="A0A1Y1YB82"/>